<keyword evidence="3" id="KW-1185">Reference proteome</keyword>
<dbReference type="Proteomes" id="UP000005435">
    <property type="component" value="Chromosome"/>
</dbReference>
<dbReference type="AlphaFoldDB" id="G8LYI0"/>
<organism evidence="2 3">
    <name type="scientific">Acetivibrio clariflavus (strain DSM 19732 / NBRC 101661 / EBR45)</name>
    <name type="common">Clostridium clariflavum</name>
    <dbReference type="NCBI Taxonomy" id="720554"/>
    <lineage>
        <taxon>Bacteria</taxon>
        <taxon>Bacillati</taxon>
        <taxon>Bacillota</taxon>
        <taxon>Clostridia</taxon>
        <taxon>Eubacteriales</taxon>
        <taxon>Oscillospiraceae</taxon>
        <taxon>Acetivibrio</taxon>
    </lineage>
</organism>
<reference evidence="2 3" key="2">
    <citation type="journal article" date="2012" name="Stand. Genomic Sci.">
        <title>Complete Genome Sequence of Clostridium clariflavum DSM 19732.</title>
        <authorList>
            <person name="Izquierdo J.A."/>
            <person name="Goodwin L."/>
            <person name="Davenport K.W."/>
            <person name="Teshima H."/>
            <person name="Bruce D."/>
            <person name="Detter C."/>
            <person name="Tapia R."/>
            <person name="Han S."/>
            <person name="Land M."/>
            <person name="Hauser L."/>
            <person name="Jeffries C.D."/>
            <person name="Han J."/>
            <person name="Pitluck S."/>
            <person name="Nolan M."/>
            <person name="Chen A."/>
            <person name="Huntemann M."/>
            <person name="Mavromatis K."/>
            <person name="Mikhailova N."/>
            <person name="Liolios K."/>
            <person name="Woyke T."/>
            <person name="Lynd L.R."/>
        </authorList>
    </citation>
    <scope>NUCLEOTIDE SEQUENCE [LARGE SCALE GENOMIC DNA]</scope>
    <source>
        <strain evidence="3">DSM 19732 / NBRC 101661 / EBR45</strain>
    </source>
</reference>
<name>G8LYI0_ACECE</name>
<dbReference type="eggNOG" id="ENOG502ZJSG">
    <property type="taxonomic scope" value="Bacteria"/>
</dbReference>
<keyword evidence="1" id="KW-0812">Transmembrane</keyword>
<keyword evidence="1" id="KW-0472">Membrane</keyword>
<protein>
    <submittedName>
        <fullName evidence="2">Uncharacterized protein</fullName>
    </submittedName>
</protein>
<accession>G8LYI0</accession>
<keyword evidence="1" id="KW-1133">Transmembrane helix</keyword>
<dbReference type="KEGG" id="ccl:Clocl_3486"/>
<evidence type="ECO:0000313" key="2">
    <source>
        <dbReference type="EMBL" id="AEV69968.1"/>
    </source>
</evidence>
<dbReference type="EMBL" id="CP003065">
    <property type="protein sequence ID" value="AEV69968.1"/>
    <property type="molecule type" value="Genomic_DNA"/>
</dbReference>
<proteinExistence type="predicted"/>
<dbReference type="HOGENOM" id="CLU_846498_0_0_9"/>
<evidence type="ECO:0000256" key="1">
    <source>
        <dbReference type="SAM" id="Phobius"/>
    </source>
</evidence>
<reference evidence="3" key="1">
    <citation type="submission" date="2011-12" db="EMBL/GenBank/DDBJ databases">
        <title>Complete sequence of Clostridium clariflavum DSM 19732.</title>
        <authorList>
            <consortium name="US DOE Joint Genome Institute"/>
            <person name="Lucas S."/>
            <person name="Han J."/>
            <person name="Lapidus A."/>
            <person name="Cheng J.-F."/>
            <person name="Goodwin L."/>
            <person name="Pitluck S."/>
            <person name="Peters L."/>
            <person name="Teshima H."/>
            <person name="Detter J.C."/>
            <person name="Han C."/>
            <person name="Tapia R."/>
            <person name="Land M."/>
            <person name="Hauser L."/>
            <person name="Kyrpides N."/>
            <person name="Ivanova N."/>
            <person name="Pagani I."/>
            <person name="Kitzmiller T."/>
            <person name="Lynd L."/>
            <person name="Izquierdo J."/>
            <person name="Woyke T."/>
        </authorList>
    </citation>
    <scope>NUCLEOTIDE SEQUENCE [LARGE SCALE GENOMIC DNA]</scope>
    <source>
        <strain evidence="3">DSM 19732 / NBRC 101661 / EBR45</strain>
    </source>
</reference>
<gene>
    <name evidence="2" type="ordered locus">Clocl_3486</name>
</gene>
<feature type="transmembrane region" description="Helical" evidence="1">
    <location>
        <begin position="45"/>
        <end position="66"/>
    </location>
</feature>
<evidence type="ECO:0000313" key="3">
    <source>
        <dbReference type="Proteomes" id="UP000005435"/>
    </source>
</evidence>
<sequence>MYCGWIDVADLSIILLFDNKCNIMVDSNILTFQINILMVITLRRAYILLILCLIALLCGCKANVASKSQLIKYAKKNYGEAQCLNYVVEDGKSYVILKDKEYGFEYSVWSYISDFSMDGTKFGEIENKSSNFTKNYIDYMKASAAYDFSNLKKKYNCDIEWKEYYNPNDSFDDILLDIYLSNADDAEKVAKEFYDEIKEFDKRDHFIYGRINIYYNEDIIGEYKFSDNKYMTKEEAEIDWFMKRAMDIMNSSFDANIKSIDEFTYLYMETMDVNNIPGYEENSPRRITDTEESLANTKVHYFKYKDEKWLIADCLAPDGQLYVHKLEQ</sequence>